<evidence type="ECO:0000313" key="4">
    <source>
        <dbReference type="RefSeq" id="XP_003740608.1"/>
    </source>
</evidence>
<dbReference type="Proteomes" id="UP000694867">
    <property type="component" value="Unplaced"/>
</dbReference>
<dbReference type="GeneID" id="100901108"/>
<reference evidence="4" key="1">
    <citation type="submission" date="2025-08" db="UniProtKB">
        <authorList>
            <consortium name="RefSeq"/>
        </authorList>
    </citation>
    <scope>IDENTIFICATION</scope>
</reference>
<feature type="transmembrane region" description="Helical" evidence="1">
    <location>
        <begin position="177"/>
        <end position="198"/>
    </location>
</feature>
<keyword evidence="1" id="KW-0812">Transmembrane</keyword>
<organism evidence="3 4">
    <name type="scientific">Galendromus occidentalis</name>
    <name type="common">western predatory mite</name>
    <dbReference type="NCBI Taxonomy" id="34638"/>
    <lineage>
        <taxon>Eukaryota</taxon>
        <taxon>Metazoa</taxon>
        <taxon>Ecdysozoa</taxon>
        <taxon>Arthropoda</taxon>
        <taxon>Chelicerata</taxon>
        <taxon>Arachnida</taxon>
        <taxon>Acari</taxon>
        <taxon>Parasitiformes</taxon>
        <taxon>Mesostigmata</taxon>
        <taxon>Gamasina</taxon>
        <taxon>Phytoseioidea</taxon>
        <taxon>Phytoseiidae</taxon>
        <taxon>Typhlodrominae</taxon>
        <taxon>Galendromus</taxon>
    </lineage>
</organism>
<accession>A0AAJ6VWE0</accession>
<proteinExistence type="predicted"/>
<protein>
    <submittedName>
        <fullName evidence="4">Uncharacterized protein LOC100901108</fullName>
    </submittedName>
</protein>
<dbReference type="KEGG" id="goe:100901108"/>
<keyword evidence="2" id="KW-0732">Signal</keyword>
<dbReference type="RefSeq" id="XP_003740608.1">
    <property type="nucleotide sequence ID" value="XM_003740560.2"/>
</dbReference>
<sequence>MVHFGMRFLVLLVVAVFCRVETKPIDPECQKQLDCKDLVCHLQKRCIEEKDREHIIEISATNLEAARLSRFQKLLATLSKDFITRQNNAKTTTEGGTTNVVEASTEGQTDTRRPISLGRIEIIAYQGRSPVTYDVPQLDELTQELRKGIVNEFRDVSIDVRSASVREGENRRRTVRILFVVGISVALVILSLISVLTVRRYRRRHAFAYMGANLEAHEMFSSAEILESENPGMRRKAWSLKRQANDISSAPHTPGTFRMKEDVRM</sequence>
<evidence type="ECO:0000256" key="2">
    <source>
        <dbReference type="SAM" id="SignalP"/>
    </source>
</evidence>
<evidence type="ECO:0000256" key="1">
    <source>
        <dbReference type="SAM" id="Phobius"/>
    </source>
</evidence>
<keyword evidence="1" id="KW-0472">Membrane</keyword>
<keyword evidence="1" id="KW-1133">Transmembrane helix</keyword>
<feature type="signal peptide" evidence="2">
    <location>
        <begin position="1"/>
        <end position="22"/>
    </location>
</feature>
<name>A0AAJ6VWE0_9ACAR</name>
<gene>
    <name evidence="4" type="primary">LOC100901108</name>
</gene>
<feature type="chain" id="PRO_5042475050" evidence="2">
    <location>
        <begin position="23"/>
        <end position="265"/>
    </location>
</feature>
<keyword evidence="3" id="KW-1185">Reference proteome</keyword>
<evidence type="ECO:0000313" key="3">
    <source>
        <dbReference type="Proteomes" id="UP000694867"/>
    </source>
</evidence>
<dbReference type="AlphaFoldDB" id="A0AAJ6VWE0"/>